<comment type="function">
    <text evidence="10 13">F(1)F(0) ATP synthase produces ATP from ADP in the presence of a proton or sodium gradient. F-type ATPases consist of two structural domains, F(1) containing the extramembraneous catalytic core and F(0) containing the membrane proton channel, linked together by a central stalk and a peripheral stalk. During catalysis, ATP synthesis in the catalytic domain of F(1) is coupled via a rotary mechanism of the central stalk subunits to proton translocation.</text>
</comment>
<evidence type="ECO:0000256" key="6">
    <source>
        <dbReference type="ARBA" id="ARBA00022989"/>
    </source>
</evidence>
<accession>A0A501XEP0</accession>
<evidence type="ECO:0000256" key="12">
    <source>
        <dbReference type="ARBA" id="ARBA00037847"/>
    </source>
</evidence>
<dbReference type="GO" id="GO:0046961">
    <property type="term" value="F:proton-transporting ATPase activity, rotational mechanism"/>
    <property type="evidence" value="ECO:0007669"/>
    <property type="project" value="TreeGrafter"/>
</dbReference>
<dbReference type="GO" id="GO:0012505">
    <property type="term" value="C:endomembrane system"/>
    <property type="evidence" value="ECO:0007669"/>
    <property type="project" value="UniProtKB-SubCell"/>
</dbReference>
<evidence type="ECO:0000313" key="16">
    <source>
        <dbReference type="Proteomes" id="UP000319897"/>
    </source>
</evidence>
<dbReference type="GO" id="GO:0045259">
    <property type="term" value="C:proton-transporting ATP synthase complex"/>
    <property type="evidence" value="ECO:0007669"/>
    <property type="project" value="UniProtKB-KW"/>
</dbReference>
<evidence type="ECO:0000256" key="1">
    <source>
        <dbReference type="ARBA" id="ARBA00005513"/>
    </source>
</evidence>
<feature type="transmembrane region" description="Helical" evidence="13">
    <location>
        <begin position="12"/>
        <end position="31"/>
    </location>
</feature>
<dbReference type="PANTHER" id="PTHR33445:SF1">
    <property type="entry name" value="ATP SYNTHASE SUBUNIT B"/>
    <property type="match status" value="1"/>
</dbReference>
<keyword evidence="13" id="KW-1003">Cell membrane</keyword>
<keyword evidence="4 13" id="KW-0812">Transmembrane</keyword>
<evidence type="ECO:0000256" key="10">
    <source>
        <dbReference type="ARBA" id="ARBA00025198"/>
    </source>
</evidence>
<comment type="function">
    <text evidence="11">Component of the F(0) channel, it forms part of the peripheral stalk, linking F(1) to F(0). The b'-subunit is a diverged and duplicated form of b found in plants and photosynthetic bacteria.</text>
</comment>
<evidence type="ECO:0000256" key="5">
    <source>
        <dbReference type="ARBA" id="ARBA00022781"/>
    </source>
</evidence>
<keyword evidence="8 13" id="KW-0472">Membrane</keyword>
<dbReference type="Pfam" id="PF00430">
    <property type="entry name" value="ATP-synt_B"/>
    <property type="match status" value="1"/>
</dbReference>
<keyword evidence="3 13" id="KW-0138">CF(0)</keyword>
<keyword evidence="2 13" id="KW-0813">Transport</keyword>
<dbReference type="RefSeq" id="WP_140929615.1">
    <property type="nucleotide sequence ID" value="NZ_VFSU01000034.1"/>
</dbReference>
<evidence type="ECO:0000256" key="9">
    <source>
        <dbReference type="ARBA" id="ARBA00023310"/>
    </source>
</evidence>
<name>A0A501XEP0_9SPHN</name>
<gene>
    <name evidence="13" type="primary">atpF</name>
    <name evidence="15" type="ORF">FJQ54_17105</name>
</gene>
<evidence type="ECO:0000256" key="4">
    <source>
        <dbReference type="ARBA" id="ARBA00022692"/>
    </source>
</evidence>
<evidence type="ECO:0000256" key="13">
    <source>
        <dbReference type="HAMAP-Rule" id="MF_01398"/>
    </source>
</evidence>
<comment type="subcellular location">
    <subcellularLocation>
        <location evidence="13">Cell membrane</location>
        <topology evidence="13">Single-pass membrane protein</topology>
    </subcellularLocation>
    <subcellularLocation>
        <location evidence="12">Endomembrane system</location>
        <topology evidence="12">Single-pass membrane protein</topology>
    </subcellularLocation>
</comment>
<dbReference type="EMBL" id="VFSU01000034">
    <property type="protein sequence ID" value="TPE58763.1"/>
    <property type="molecule type" value="Genomic_DNA"/>
</dbReference>
<dbReference type="GO" id="GO:0005886">
    <property type="term" value="C:plasma membrane"/>
    <property type="evidence" value="ECO:0007669"/>
    <property type="project" value="UniProtKB-SubCell"/>
</dbReference>
<dbReference type="GO" id="GO:0046933">
    <property type="term" value="F:proton-transporting ATP synthase activity, rotational mechanism"/>
    <property type="evidence" value="ECO:0007669"/>
    <property type="project" value="UniProtKB-UniRule"/>
</dbReference>
<dbReference type="Proteomes" id="UP000319897">
    <property type="component" value="Unassembled WGS sequence"/>
</dbReference>
<dbReference type="AlphaFoldDB" id="A0A501XEP0"/>
<keyword evidence="7 13" id="KW-0406">Ion transport</keyword>
<dbReference type="InterPro" id="IPR050059">
    <property type="entry name" value="ATP_synthase_B_chain"/>
</dbReference>
<keyword evidence="9 13" id="KW-0066">ATP synthesis</keyword>
<dbReference type="OrthoDB" id="9805716at2"/>
<dbReference type="PANTHER" id="PTHR33445">
    <property type="entry name" value="ATP SYNTHASE SUBUNIT B', CHLOROPLASTIC"/>
    <property type="match status" value="1"/>
</dbReference>
<dbReference type="HAMAP" id="MF_01398">
    <property type="entry name" value="ATP_synth_b_bprime"/>
    <property type="match status" value="1"/>
</dbReference>
<sequence>MPQFDFSQALPQILWLTLVFGLLYLAVRGLYPRVEKVVENRKARIGADLKEAEAAHQAAEAATSGGAAALADARARALAVTGKARDAAAATTQRKLADADAGLGATAEAAAKSLGQQRETAIAELDSIAADAAVELVKRVSGLEVSNDEAAKAVKKVAA</sequence>
<evidence type="ECO:0000256" key="2">
    <source>
        <dbReference type="ARBA" id="ARBA00022448"/>
    </source>
</evidence>
<proteinExistence type="inferred from homology"/>
<evidence type="ECO:0000256" key="14">
    <source>
        <dbReference type="RuleBase" id="RU003848"/>
    </source>
</evidence>
<keyword evidence="16" id="KW-1185">Reference proteome</keyword>
<protein>
    <recommendedName>
        <fullName evidence="13">ATP synthase subunit b</fullName>
    </recommendedName>
    <alternativeName>
        <fullName evidence="13">ATP synthase F(0) sector subunit b</fullName>
    </alternativeName>
    <alternativeName>
        <fullName evidence="13">ATPase subunit I</fullName>
    </alternativeName>
    <alternativeName>
        <fullName evidence="13">F-type ATPase subunit b</fullName>
        <shortName evidence="13">F-ATPase subunit b</shortName>
    </alternativeName>
</protein>
<comment type="subunit">
    <text evidence="13">F-type ATPases have 2 components, F(1) - the catalytic core - and F(0) - the membrane proton channel. F(1) has five subunits: alpha(3), beta(3), gamma(1), delta(1), epsilon(1). F(0) has three main subunits: a(1), b(2) and c(10-14). The alpha and beta chains form an alternating ring which encloses part of the gamma chain. F(1) is attached to F(0) by a central stalk formed by the gamma and epsilon chains, while a peripheral stalk is formed by the delta and b chains.</text>
</comment>
<comment type="similarity">
    <text evidence="1 13 14">Belongs to the ATPase B chain family.</text>
</comment>
<keyword evidence="5 13" id="KW-0375">Hydrogen ion transport</keyword>
<evidence type="ECO:0000256" key="11">
    <source>
        <dbReference type="ARBA" id="ARBA00025614"/>
    </source>
</evidence>
<evidence type="ECO:0000256" key="3">
    <source>
        <dbReference type="ARBA" id="ARBA00022547"/>
    </source>
</evidence>
<evidence type="ECO:0000313" key="15">
    <source>
        <dbReference type="EMBL" id="TPE58763.1"/>
    </source>
</evidence>
<evidence type="ECO:0000256" key="8">
    <source>
        <dbReference type="ARBA" id="ARBA00023136"/>
    </source>
</evidence>
<organism evidence="15 16">
    <name type="scientific">Sandaracinobacter neustonicus</name>
    <dbReference type="NCBI Taxonomy" id="1715348"/>
    <lineage>
        <taxon>Bacteria</taxon>
        <taxon>Pseudomonadati</taxon>
        <taxon>Pseudomonadota</taxon>
        <taxon>Alphaproteobacteria</taxon>
        <taxon>Sphingomonadales</taxon>
        <taxon>Sphingosinicellaceae</taxon>
        <taxon>Sandaracinobacter</taxon>
    </lineage>
</organism>
<comment type="caution">
    <text evidence="15">The sequence shown here is derived from an EMBL/GenBank/DDBJ whole genome shotgun (WGS) entry which is preliminary data.</text>
</comment>
<reference evidence="15 16" key="1">
    <citation type="submission" date="2019-06" db="EMBL/GenBank/DDBJ databases">
        <authorList>
            <person name="Lee I."/>
            <person name="Jang G.I."/>
            <person name="Hwang C.Y."/>
        </authorList>
    </citation>
    <scope>NUCLEOTIDE SEQUENCE [LARGE SCALE GENOMIC DNA]</scope>
    <source>
        <strain evidence="15 16">PAMC 28131</strain>
    </source>
</reference>
<keyword evidence="6 13" id="KW-1133">Transmembrane helix</keyword>
<dbReference type="InterPro" id="IPR002146">
    <property type="entry name" value="ATP_synth_b/b'su_bac/chlpt"/>
</dbReference>
<evidence type="ECO:0000256" key="7">
    <source>
        <dbReference type="ARBA" id="ARBA00023065"/>
    </source>
</evidence>